<dbReference type="Pfam" id="PF00805">
    <property type="entry name" value="Pentapeptide"/>
    <property type="match status" value="1"/>
</dbReference>
<gene>
    <name evidence="1" type="ORF">HNP48_005141</name>
</gene>
<accession>A0A7X0PJ92</accession>
<dbReference type="AlphaFoldDB" id="A0A7X0PJ92"/>
<dbReference type="EMBL" id="JACHLK010000012">
    <property type="protein sequence ID" value="MBB6562431.1"/>
    <property type="molecule type" value="Genomic_DNA"/>
</dbReference>
<evidence type="ECO:0000313" key="1">
    <source>
        <dbReference type="EMBL" id="MBB6562431.1"/>
    </source>
</evidence>
<comment type="caution">
    <text evidence="1">The sequence shown here is derived from an EMBL/GenBank/DDBJ whole genome shotgun (WGS) entry which is preliminary data.</text>
</comment>
<dbReference type="PANTHER" id="PTHR14136">
    <property type="entry name" value="BTB_POZ DOMAIN-CONTAINING PROTEIN KCTD9"/>
    <property type="match status" value="1"/>
</dbReference>
<dbReference type="PANTHER" id="PTHR14136:SF17">
    <property type="entry name" value="BTB_POZ DOMAIN-CONTAINING PROTEIN KCTD9"/>
    <property type="match status" value="1"/>
</dbReference>
<dbReference type="InterPro" id="IPR001646">
    <property type="entry name" value="5peptide_repeat"/>
</dbReference>
<reference evidence="1 2" key="1">
    <citation type="submission" date="2020-08" db="EMBL/GenBank/DDBJ databases">
        <title>Functional genomics of gut bacteria from endangered species of beetles.</title>
        <authorList>
            <person name="Carlos-Shanley C."/>
        </authorList>
    </citation>
    <scope>NUCLEOTIDE SEQUENCE [LARGE SCALE GENOMIC DNA]</scope>
    <source>
        <strain evidence="1 2">S00198</strain>
    </source>
</reference>
<keyword evidence="2" id="KW-1185">Reference proteome</keyword>
<dbReference type="SUPFAM" id="SSF141571">
    <property type="entry name" value="Pentapeptide repeat-like"/>
    <property type="match status" value="1"/>
</dbReference>
<organism evidence="1 2">
    <name type="scientific">Acidovorax soli</name>
    <dbReference type="NCBI Taxonomy" id="592050"/>
    <lineage>
        <taxon>Bacteria</taxon>
        <taxon>Pseudomonadati</taxon>
        <taxon>Pseudomonadota</taxon>
        <taxon>Betaproteobacteria</taxon>
        <taxon>Burkholderiales</taxon>
        <taxon>Comamonadaceae</taxon>
        <taxon>Acidovorax</taxon>
    </lineage>
</organism>
<dbReference type="InterPro" id="IPR051082">
    <property type="entry name" value="Pentapeptide-BTB/POZ_domain"/>
</dbReference>
<dbReference type="Proteomes" id="UP000575083">
    <property type="component" value="Unassembled WGS sequence"/>
</dbReference>
<proteinExistence type="predicted"/>
<name>A0A7X0PJ92_9BURK</name>
<sequence>MPPAAKKSARPSGRALRERWGDPVFLAEALPAIEHMLRTRQFHAADLRGMAMATPNAIPPLQQQNLYNAQLTEVDLSYCHVATSIASSNFVRVQFDHGWLEQAYAKSSTFTDCSFVSAKVGFVADDAVFTSCNFQSSKFVSHWWSGGALRARFVNCDFSNAHLRRVAFRASRFEGCTFDGCLFDECDIRGTRFDGAEPVFRDCMVLTASSPSSSH</sequence>
<protein>
    <submittedName>
        <fullName evidence="1">Uncharacterized protein YjbI with pentapeptide repeats</fullName>
    </submittedName>
</protein>
<dbReference type="RefSeq" id="WP_184862425.1">
    <property type="nucleotide sequence ID" value="NZ_JACHLK010000012.1"/>
</dbReference>
<evidence type="ECO:0000313" key="2">
    <source>
        <dbReference type="Proteomes" id="UP000575083"/>
    </source>
</evidence>
<dbReference type="Gene3D" id="2.160.20.80">
    <property type="entry name" value="E3 ubiquitin-protein ligase SopA"/>
    <property type="match status" value="1"/>
</dbReference>